<dbReference type="Proteomes" id="UP001176521">
    <property type="component" value="Unassembled WGS sequence"/>
</dbReference>
<gene>
    <name evidence="1" type="ORF">OC842_006865</name>
</gene>
<protein>
    <submittedName>
        <fullName evidence="1">Uncharacterized protein</fullName>
    </submittedName>
</protein>
<name>A0AAN6G522_9BASI</name>
<comment type="caution">
    <text evidence="1">The sequence shown here is derived from an EMBL/GenBank/DDBJ whole genome shotgun (WGS) entry which is preliminary data.</text>
</comment>
<dbReference type="EMBL" id="JAPDMQ010000701">
    <property type="protein sequence ID" value="KAK0521180.1"/>
    <property type="molecule type" value="Genomic_DNA"/>
</dbReference>
<dbReference type="AlphaFoldDB" id="A0AAN6G522"/>
<reference evidence="1" key="1">
    <citation type="journal article" date="2023" name="PhytoFront">
        <title>Draft Genome Resources of Seven Strains of Tilletia horrida, Causal Agent of Kernel Smut of Rice.</title>
        <authorList>
            <person name="Khanal S."/>
            <person name="Antony Babu S."/>
            <person name="Zhou X.G."/>
        </authorList>
    </citation>
    <scope>NUCLEOTIDE SEQUENCE</scope>
    <source>
        <strain evidence="1">TX3</strain>
    </source>
</reference>
<evidence type="ECO:0000313" key="1">
    <source>
        <dbReference type="EMBL" id="KAK0521180.1"/>
    </source>
</evidence>
<accession>A0AAN6G522</accession>
<sequence length="80" mass="9275">MKLQIIDYQDFAGRVPRQDGKLASQRRNILVQQLPVMKQHIKAKLFLIRSSDQMFKSLLAYRTDLEGLCVGVEEELEGRI</sequence>
<organism evidence="1 2">
    <name type="scientific">Tilletia horrida</name>
    <dbReference type="NCBI Taxonomy" id="155126"/>
    <lineage>
        <taxon>Eukaryota</taxon>
        <taxon>Fungi</taxon>
        <taxon>Dikarya</taxon>
        <taxon>Basidiomycota</taxon>
        <taxon>Ustilaginomycotina</taxon>
        <taxon>Exobasidiomycetes</taxon>
        <taxon>Tilletiales</taxon>
        <taxon>Tilletiaceae</taxon>
        <taxon>Tilletia</taxon>
    </lineage>
</organism>
<evidence type="ECO:0000313" key="2">
    <source>
        <dbReference type="Proteomes" id="UP001176521"/>
    </source>
</evidence>
<keyword evidence="2" id="KW-1185">Reference proteome</keyword>
<proteinExistence type="predicted"/>